<reference evidence="1" key="1">
    <citation type="journal article" date="2014" name="Front. Microbiol.">
        <title>High frequency of phylogenetically diverse reductive dehalogenase-homologous genes in deep subseafloor sedimentary metagenomes.</title>
        <authorList>
            <person name="Kawai M."/>
            <person name="Futagami T."/>
            <person name="Toyoda A."/>
            <person name="Takaki Y."/>
            <person name="Nishi S."/>
            <person name="Hori S."/>
            <person name="Arai W."/>
            <person name="Tsubouchi T."/>
            <person name="Morono Y."/>
            <person name="Uchiyama I."/>
            <person name="Ito T."/>
            <person name="Fujiyama A."/>
            <person name="Inagaki F."/>
            <person name="Takami H."/>
        </authorList>
    </citation>
    <scope>NUCLEOTIDE SEQUENCE</scope>
    <source>
        <strain evidence="1">Expedition CK06-06</strain>
    </source>
</reference>
<proteinExistence type="predicted"/>
<feature type="non-terminal residue" evidence="1">
    <location>
        <position position="1"/>
    </location>
</feature>
<name>X1P438_9ZZZZ</name>
<evidence type="ECO:0000313" key="1">
    <source>
        <dbReference type="EMBL" id="GAI33810.1"/>
    </source>
</evidence>
<dbReference type="EMBL" id="BARV01027101">
    <property type="protein sequence ID" value="GAI33810.1"/>
    <property type="molecule type" value="Genomic_DNA"/>
</dbReference>
<gene>
    <name evidence="1" type="ORF">S06H3_43667</name>
</gene>
<sequence length="148" mass="16989">TRIDPTWYGKLLIGFTNLAKNPIALEYGEEFCTCYFMETKETEKVLARDTVKSLGREKIGSIKFAHAKQQTLLLPDEVTKDHINKVVELYGWPWDVARGMFLLTQKEIGNWIEKEVSSDIVAEATTAAVKTAFDQLINQYNEQTRWKA</sequence>
<dbReference type="AlphaFoldDB" id="X1P438"/>
<organism evidence="1">
    <name type="scientific">marine sediment metagenome</name>
    <dbReference type="NCBI Taxonomy" id="412755"/>
    <lineage>
        <taxon>unclassified sequences</taxon>
        <taxon>metagenomes</taxon>
        <taxon>ecological metagenomes</taxon>
    </lineage>
</organism>
<comment type="caution">
    <text evidence="1">The sequence shown here is derived from an EMBL/GenBank/DDBJ whole genome shotgun (WGS) entry which is preliminary data.</text>
</comment>
<protein>
    <submittedName>
        <fullName evidence="1">Uncharacterized protein</fullName>
    </submittedName>
</protein>
<accession>X1P438</accession>